<evidence type="ECO:0000256" key="1">
    <source>
        <dbReference type="PROSITE-ProRule" id="PRU00529"/>
    </source>
</evidence>
<dbReference type="PROSITE" id="PS51165">
    <property type="entry name" value="THUMP"/>
    <property type="match status" value="1"/>
</dbReference>
<dbReference type="Proteomes" id="UP000292702">
    <property type="component" value="Unassembled WGS sequence"/>
</dbReference>
<comment type="caution">
    <text evidence="4">The sequence shown here is derived from an EMBL/GenBank/DDBJ whole genome shotgun (WGS) entry which is preliminary data.</text>
</comment>
<feature type="region of interest" description="Disordered" evidence="2">
    <location>
        <begin position="67"/>
        <end position="93"/>
    </location>
</feature>
<dbReference type="EMBL" id="RWJN01000025">
    <property type="protein sequence ID" value="TCD70194.1"/>
    <property type="molecule type" value="Genomic_DNA"/>
</dbReference>
<keyword evidence="5" id="KW-1185">Reference proteome</keyword>
<evidence type="ECO:0000256" key="2">
    <source>
        <dbReference type="SAM" id="MobiDB-lite"/>
    </source>
</evidence>
<accession>A0A4R0S1U8</accession>
<dbReference type="Gene3D" id="3.30.2300.10">
    <property type="entry name" value="THUMP superfamily"/>
    <property type="match status" value="1"/>
</dbReference>
<name>A0A4R0S1U8_9APHY</name>
<dbReference type="GO" id="GO:0006400">
    <property type="term" value="P:tRNA modification"/>
    <property type="evidence" value="ECO:0007669"/>
    <property type="project" value="InterPro"/>
</dbReference>
<protein>
    <recommendedName>
        <fullName evidence="3">THUMP domain-containing protein</fullName>
    </recommendedName>
</protein>
<reference evidence="4 5" key="1">
    <citation type="submission" date="2018-11" db="EMBL/GenBank/DDBJ databases">
        <title>Genome assembly of Steccherinum ochraceum LE-BIN_3174, the white-rot fungus of the Steccherinaceae family (The Residual Polyporoid clade, Polyporales, Basidiomycota).</title>
        <authorList>
            <person name="Fedorova T.V."/>
            <person name="Glazunova O.A."/>
            <person name="Landesman E.O."/>
            <person name="Moiseenko K.V."/>
            <person name="Psurtseva N.V."/>
            <person name="Savinova O.S."/>
            <person name="Shakhova N.V."/>
            <person name="Tyazhelova T.V."/>
            <person name="Vasina D.V."/>
        </authorList>
    </citation>
    <scope>NUCLEOTIDE SEQUENCE [LARGE SCALE GENOMIC DNA]</scope>
    <source>
        <strain evidence="4 5">LE-BIN_3174</strain>
    </source>
</reference>
<keyword evidence="1" id="KW-0694">RNA-binding</keyword>
<dbReference type="Pfam" id="PF02926">
    <property type="entry name" value="THUMP"/>
    <property type="match status" value="1"/>
</dbReference>
<evidence type="ECO:0000259" key="3">
    <source>
        <dbReference type="PROSITE" id="PS51165"/>
    </source>
</evidence>
<feature type="domain" description="THUMP" evidence="3">
    <location>
        <begin position="145"/>
        <end position="251"/>
    </location>
</feature>
<dbReference type="InterPro" id="IPR040183">
    <property type="entry name" value="THUMPD1-like"/>
</dbReference>
<organism evidence="4 5">
    <name type="scientific">Steccherinum ochraceum</name>
    <dbReference type="NCBI Taxonomy" id="92696"/>
    <lineage>
        <taxon>Eukaryota</taxon>
        <taxon>Fungi</taxon>
        <taxon>Dikarya</taxon>
        <taxon>Basidiomycota</taxon>
        <taxon>Agaricomycotina</taxon>
        <taxon>Agaricomycetes</taxon>
        <taxon>Polyporales</taxon>
        <taxon>Steccherinaceae</taxon>
        <taxon>Steccherinum</taxon>
    </lineage>
</organism>
<proteinExistence type="predicted"/>
<dbReference type="PANTHER" id="PTHR13452:SF10">
    <property type="entry name" value="THUMP DOMAIN-CONTAINING PROTEIN 1"/>
    <property type="match status" value="1"/>
</dbReference>
<evidence type="ECO:0000313" key="4">
    <source>
        <dbReference type="EMBL" id="TCD70194.1"/>
    </source>
</evidence>
<feature type="compositionally biased region" description="Acidic residues" evidence="2">
    <location>
        <begin position="79"/>
        <end position="93"/>
    </location>
</feature>
<feature type="compositionally biased region" description="Basic and acidic residues" evidence="2">
    <location>
        <begin position="7"/>
        <end position="16"/>
    </location>
</feature>
<dbReference type="AlphaFoldDB" id="A0A4R0S1U8"/>
<feature type="region of interest" description="Disordered" evidence="2">
    <location>
        <begin position="1"/>
        <end position="38"/>
    </location>
</feature>
<dbReference type="OrthoDB" id="367221at2759"/>
<gene>
    <name evidence="4" type="ORF">EIP91_004373</name>
</gene>
<dbReference type="SUPFAM" id="SSF143437">
    <property type="entry name" value="THUMP domain-like"/>
    <property type="match status" value="1"/>
</dbReference>
<dbReference type="InterPro" id="IPR004114">
    <property type="entry name" value="THUMP_dom"/>
</dbReference>
<dbReference type="CDD" id="cd11717">
    <property type="entry name" value="THUMP_THUMPD1_like"/>
    <property type="match status" value="1"/>
</dbReference>
<sequence length="288" mass="32934">MSQPQQGEKRKNDGKDRSRRRYRPDGTPVWGQKSMDGPGIWVTCVRNKEKSTVGELYDLFDSLASEMWPQQDSDKSKDEGDDDNEEDTDDDENIEAQIAKEVASMKRPRKEQRFVNCDTNTPCVVFISCKSPVDPVQLVLKHVENVMETGVSRTRFTQRLTPVSASCVANIPEIKSLCTRLLQPVLDEDPEKAYKYKVELRIRNHNTVQRMPLIEELAKCVPEKHTVDLESPELFILVEIFKSLCGISVVKDYYKLQKFNVMEIANAKNEETKFESGEGRLGERTSTP</sequence>
<dbReference type="FunFam" id="3.30.2300.10:FF:000001">
    <property type="entry name" value="THUMP domain-containing protein 1"/>
    <property type="match status" value="1"/>
</dbReference>
<evidence type="ECO:0000313" key="5">
    <source>
        <dbReference type="Proteomes" id="UP000292702"/>
    </source>
</evidence>
<dbReference type="GO" id="GO:0003723">
    <property type="term" value="F:RNA binding"/>
    <property type="evidence" value="ECO:0007669"/>
    <property type="project" value="UniProtKB-UniRule"/>
</dbReference>
<dbReference type="STRING" id="92696.A0A4R0S1U8"/>
<dbReference type="PANTHER" id="PTHR13452">
    <property type="entry name" value="THUMP DOMAIN CONTAINING PROTEIN 1-RELATED"/>
    <property type="match status" value="1"/>
</dbReference>